<dbReference type="Proteomes" id="UP000664534">
    <property type="component" value="Unassembled WGS sequence"/>
</dbReference>
<reference evidence="1" key="1">
    <citation type="submission" date="2021-03" db="EMBL/GenBank/DDBJ databases">
        <authorList>
            <person name="Tagirdzhanova G."/>
        </authorList>
    </citation>
    <scope>NUCLEOTIDE SEQUENCE</scope>
</reference>
<evidence type="ECO:0000313" key="1">
    <source>
        <dbReference type="EMBL" id="CAF9938641.1"/>
    </source>
</evidence>
<accession>A0A8H3PCZ3</accession>
<organism evidence="1 2">
    <name type="scientific">Imshaugia aleurites</name>
    <dbReference type="NCBI Taxonomy" id="172621"/>
    <lineage>
        <taxon>Eukaryota</taxon>
        <taxon>Fungi</taxon>
        <taxon>Dikarya</taxon>
        <taxon>Ascomycota</taxon>
        <taxon>Pezizomycotina</taxon>
        <taxon>Lecanoromycetes</taxon>
        <taxon>OSLEUM clade</taxon>
        <taxon>Lecanoromycetidae</taxon>
        <taxon>Lecanorales</taxon>
        <taxon>Lecanorineae</taxon>
        <taxon>Parmeliaceae</taxon>
        <taxon>Imshaugia</taxon>
    </lineage>
</organism>
<evidence type="ECO:0000313" key="2">
    <source>
        <dbReference type="Proteomes" id="UP000664534"/>
    </source>
</evidence>
<dbReference type="AlphaFoldDB" id="A0A8H3PCZ3"/>
<proteinExistence type="predicted"/>
<name>A0A8H3PCZ3_9LECA</name>
<sequence length="122" mass="13596">MAAKNKKTRSSALSSTILLLSYPSRQHQTYTILDQTSTMSFIGDIILMVIVAMIARKGVLFESFLPYVLANLIPAYGGVTASTTHETPGDVIAVEVSADDLGYDADDERSKERRVRRKRMRR</sequence>
<dbReference type="EMBL" id="CAJPDT010000110">
    <property type="protein sequence ID" value="CAF9938641.1"/>
    <property type="molecule type" value="Genomic_DNA"/>
</dbReference>
<gene>
    <name evidence="1" type="ORF">IMSHALPRED_001035</name>
</gene>
<comment type="caution">
    <text evidence="1">The sequence shown here is derived from an EMBL/GenBank/DDBJ whole genome shotgun (WGS) entry which is preliminary data.</text>
</comment>
<keyword evidence="2" id="KW-1185">Reference proteome</keyword>
<protein>
    <submittedName>
        <fullName evidence="1">Uncharacterized protein</fullName>
    </submittedName>
</protein>